<organism evidence="2">
    <name type="scientific">Leptosphaeria maculans (strain JN3 / isolate v23.1.3 / race Av1-4-5-6-7-8)</name>
    <name type="common">Blackleg fungus</name>
    <name type="synonym">Phoma lingam</name>
    <dbReference type="NCBI Taxonomy" id="985895"/>
    <lineage>
        <taxon>Eukaryota</taxon>
        <taxon>Fungi</taxon>
        <taxon>Dikarya</taxon>
        <taxon>Ascomycota</taxon>
        <taxon>Pezizomycotina</taxon>
        <taxon>Dothideomycetes</taxon>
        <taxon>Pleosporomycetidae</taxon>
        <taxon>Pleosporales</taxon>
        <taxon>Pleosporineae</taxon>
        <taxon>Leptosphaeriaceae</taxon>
        <taxon>Plenodomus</taxon>
        <taxon>Plenodomus lingam/Leptosphaeria maculans species complex</taxon>
    </lineage>
</organism>
<accession>E4ZM21</accession>
<dbReference type="STRING" id="985895.E4ZM21"/>
<dbReference type="OMA" id="SITWQPF"/>
<dbReference type="HOGENOM" id="CLU_2196344_0_0_1"/>
<dbReference type="AlphaFoldDB" id="E4ZM21"/>
<keyword evidence="2" id="KW-1185">Reference proteome</keyword>
<evidence type="ECO:0000313" key="1">
    <source>
        <dbReference type="EMBL" id="CBX92370.1"/>
    </source>
</evidence>
<gene>
    <name evidence="1" type="ORF">LEMA_P050760.1</name>
</gene>
<dbReference type="OrthoDB" id="2151789at2759"/>
<dbReference type="InParanoid" id="E4ZM21"/>
<reference evidence="2" key="1">
    <citation type="journal article" date="2011" name="Nat. Commun.">
        <title>Effector diversification within compartments of the Leptosphaeria maculans genome affected by Repeat-Induced Point mutations.</title>
        <authorList>
            <person name="Rouxel T."/>
            <person name="Grandaubert J."/>
            <person name="Hane J.K."/>
            <person name="Hoede C."/>
            <person name="van de Wouw A.P."/>
            <person name="Couloux A."/>
            <person name="Dominguez V."/>
            <person name="Anthouard V."/>
            <person name="Bally P."/>
            <person name="Bourras S."/>
            <person name="Cozijnsen A.J."/>
            <person name="Ciuffetti L.M."/>
            <person name="Degrave A."/>
            <person name="Dilmaghani A."/>
            <person name="Duret L."/>
            <person name="Fudal I."/>
            <person name="Goodwin S.B."/>
            <person name="Gout L."/>
            <person name="Glaser N."/>
            <person name="Linglin J."/>
            <person name="Kema G.H.J."/>
            <person name="Lapalu N."/>
            <person name="Lawrence C.B."/>
            <person name="May K."/>
            <person name="Meyer M."/>
            <person name="Ollivier B."/>
            <person name="Poulain J."/>
            <person name="Schoch C.L."/>
            <person name="Simon A."/>
            <person name="Spatafora J.W."/>
            <person name="Stachowiak A."/>
            <person name="Turgeon B.G."/>
            <person name="Tyler B.M."/>
            <person name="Vincent D."/>
            <person name="Weissenbach J."/>
            <person name="Amselem J."/>
            <person name="Quesneville H."/>
            <person name="Oliver R.P."/>
            <person name="Wincker P."/>
            <person name="Balesdent M.-H."/>
            <person name="Howlett B.J."/>
        </authorList>
    </citation>
    <scope>NUCLEOTIDE SEQUENCE [LARGE SCALE GENOMIC DNA]</scope>
    <source>
        <strain evidence="2">JN3 / isolate v23.1.3 / race Av1-4-5-6-7-8</strain>
    </source>
</reference>
<proteinExistence type="predicted"/>
<sequence>MRSNTTLLVPGIVASITWQPFPKKIAQRARELSPDLIDADADVDRIIIEMNYAFTPQSLARVLGWQTEGKLSDAYLPVFMNCGFYRQDYFGRLRPESRALAKRVAQDVDPNGLFCTRTGG</sequence>
<evidence type="ECO:0000313" key="2">
    <source>
        <dbReference type="Proteomes" id="UP000002668"/>
    </source>
</evidence>
<name>E4ZM21_LEPMJ</name>
<dbReference type="EMBL" id="FP929094">
    <property type="protein sequence ID" value="CBX92370.1"/>
    <property type="molecule type" value="Genomic_DNA"/>
</dbReference>
<dbReference type="eggNOG" id="KOG1231">
    <property type="taxonomic scope" value="Eukaryota"/>
</dbReference>
<dbReference type="VEuPathDB" id="FungiDB:LEMA_P050760.1"/>
<dbReference type="Proteomes" id="UP000002668">
    <property type="component" value="Genome"/>
</dbReference>
<protein>
    <submittedName>
        <fullName evidence="1">Predicted protein</fullName>
    </submittedName>
</protein>